<keyword evidence="2" id="KW-0812">Transmembrane</keyword>
<evidence type="ECO:0000313" key="4">
    <source>
        <dbReference type="Proteomes" id="UP000813824"/>
    </source>
</evidence>
<dbReference type="Proteomes" id="UP000813824">
    <property type="component" value="Unassembled WGS sequence"/>
</dbReference>
<feature type="transmembrane region" description="Helical" evidence="2">
    <location>
        <begin position="173"/>
        <end position="193"/>
    </location>
</feature>
<proteinExistence type="predicted"/>
<dbReference type="EMBL" id="JAEVFJ010000022">
    <property type="protein sequence ID" value="KAH8096899.1"/>
    <property type="molecule type" value="Genomic_DNA"/>
</dbReference>
<sequence length="308" mass="34130">MVDWRSPDVIAKCQEAYIRVAAFLLGLFWWSFCNTLPDVELPLLRRRMMLSVTHIPYFLCRYSAFVMAVCLCILLSKDYSRTCIHTSAAFPLLNTVMITSSSTNLMLRPLALFRRNKCAIGVLIFLLIGHWGLALGGVSSALFAKWSGVHVPSNACAGIVPTAERILWGPVAFYTYTVSWDVIILSFTLFGFLQQLPMRSSPLWITLRRQGVGYVAVTTCLNIPTVVFSYLNLNGPMNIMFALPGGMISSIVSTAAVVSLMKMKDERSEQETSDVETSNKPDMGRGNLLTTHITVSAPNADEQSQLPT</sequence>
<keyword evidence="4" id="KW-1185">Reference proteome</keyword>
<dbReference type="OrthoDB" id="3197626at2759"/>
<feature type="transmembrane region" description="Helical" evidence="2">
    <location>
        <begin position="16"/>
        <end position="37"/>
    </location>
</feature>
<protein>
    <submittedName>
        <fullName evidence="3">Uncharacterized protein</fullName>
    </submittedName>
</protein>
<feature type="region of interest" description="Disordered" evidence="1">
    <location>
        <begin position="265"/>
        <end position="308"/>
    </location>
</feature>
<evidence type="ECO:0000256" key="2">
    <source>
        <dbReference type="SAM" id="Phobius"/>
    </source>
</evidence>
<feature type="compositionally biased region" description="Polar residues" evidence="1">
    <location>
        <begin position="288"/>
        <end position="308"/>
    </location>
</feature>
<dbReference type="AlphaFoldDB" id="A0A8K0XNL9"/>
<keyword evidence="2" id="KW-1133">Transmembrane helix</keyword>
<feature type="transmembrane region" description="Helical" evidence="2">
    <location>
        <begin position="214"/>
        <end position="233"/>
    </location>
</feature>
<comment type="caution">
    <text evidence="3">The sequence shown here is derived from an EMBL/GenBank/DDBJ whole genome shotgun (WGS) entry which is preliminary data.</text>
</comment>
<organism evidence="3 4">
    <name type="scientific">Cristinia sonorae</name>
    <dbReference type="NCBI Taxonomy" id="1940300"/>
    <lineage>
        <taxon>Eukaryota</taxon>
        <taxon>Fungi</taxon>
        <taxon>Dikarya</taxon>
        <taxon>Basidiomycota</taxon>
        <taxon>Agaricomycotina</taxon>
        <taxon>Agaricomycetes</taxon>
        <taxon>Agaricomycetidae</taxon>
        <taxon>Agaricales</taxon>
        <taxon>Pleurotineae</taxon>
        <taxon>Stephanosporaceae</taxon>
        <taxon>Cristinia</taxon>
    </lineage>
</organism>
<name>A0A8K0XNL9_9AGAR</name>
<evidence type="ECO:0000256" key="1">
    <source>
        <dbReference type="SAM" id="MobiDB-lite"/>
    </source>
</evidence>
<accession>A0A8K0XNL9</accession>
<gene>
    <name evidence="3" type="ORF">BXZ70DRAFT_322158</name>
</gene>
<feature type="transmembrane region" description="Helical" evidence="2">
    <location>
        <begin position="239"/>
        <end position="261"/>
    </location>
</feature>
<feature type="transmembrane region" description="Helical" evidence="2">
    <location>
        <begin position="58"/>
        <end position="76"/>
    </location>
</feature>
<reference evidence="3" key="1">
    <citation type="journal article" date="2021" name="New Phytol.">
        <title>Evolutionary innovations through gain and loss of genes in the ectomycorrhizal Boletales.</title>
        <authorList>
            <person name="Wu G."/>
            <person name="Miyauchi S."/>
            <person name="Morin E."/>
            <person name="Kuo A."/>
            <person name="Drula E."/>
            <person name="Varga T."/>
            <person name="Kohler A."/>
            <person name="Feng B."/>
            <person name="Cao Y."/>
            <person name="Lipzen A."/>
            <person name="Daum C."/>
            <person name="Hundley H."/>
            <person name="Pangilinan J."/>
            <person name="Johnson J."/>
            <person name="Barry K."/>
            <person name="LaButti K."/>
            <person name="Ng V."/>
            <person name="Ahrendt S."/>
            <person name="Min B."/>
            <person name="Choi I.G."/>
            <person name="Park H."/>
            <person name="Plett J.M."/>
            <person name="Magnuson J."/>
            <person name="Spatafora J.W."/>
            <person name="Nagy L.G."/>
            <person name="Henrissat B."/>
            <person name="Grigoriev I.V."/>
            <person name="Yang Z.L."/>
            <person name="Xu J."/>
            <person name="Martin F.M."/>
        </authorList>
    </citation>
    <scope>NUCLEOTIDE SEQUENCE</scope>
    <source>
        <strain evidence="3">KKN 215</strain>
    </source>
</reference>
<evidence type="ECO:0000313" key="3">
    <source>
        <dbReference type="EMBL" id="KAH8096899.1"/>
    </source>
</evidence>
<feature type="transmembrane region" description="Helical" evidence="2">
    <location>
        <begin position="119"/>
        <end position="144"/>
    </location>
</feature>
<keyword evidence="2" id="KW-0472">Membrane</keyword>